<dbReference type="GO" id="GO:1903457">
    <property type="term" value="P:lactate catabolic process"/>
    <property type="evidence" value="ECO:0007669"/>
    <property type="project" value="TreeGrafter"/>
</dbReference>
<dbReference type="PANTHER" id="PTHR11748:SF111">
    <property type="entry name" value="D-LACTATE DEHYDROGENASE, MITOCHONDRIAL-RELATED"/>
    <property type="match status" value="1"/>
</dbReference>
<dbReference type="PANTHER" id="PTHR11748">
    <property type="entry name" value="D-LACTATE DEHYDROGENASE"/>
    <property type="match status" value="1"/>
</dbReference>
<dbReference type="InterPro" id="IPR036318">
    <property type="entry name" value="FAD-bd_PCMH-like_sf"/>
</dbReference>
<evidence type="ECO:0000259" key="2">
    <source>
        <dbReference type="PROSITE" id="PS51387"/>
    </source>
</evidence>
<accession>X1JE17</accession>
<protein>
    <recommendedName>
        <fullName evidence="2">FAD-binding PCMH-type domain-containing protein</fullName>
    </recommendedName>
</protein>
<organism evidence="3">
    <name type="scientific">marine sediment metagenome</name>
    <dbReference type="NCBI Taxonomy" id="412755"/>
    <lineage>
        <taxon>unclassified sequences</taxon>
        <taxon>metagenomes</taxon>
        <taxon>ecological metagenomes</taxon>
    </lineage>
</organism>
<dbReference type="InterPro" id="IPR016166">
    <property type="entry name" value="FAD-bd_PCMH"/>
</dbReference>
<dbReference type="GO" id="GO:0008720">
    <property type="term" value="F:D-lactate dehydrogenase (NAD+) activity"/>
    <property type="evidence" value="ECO:0007669"/>
    <property type="project" value="TreeGrafter"/>
</dbReference>
<feature type="domain" description="FAD-binding PCMH-type" evidence="2">
    <location>
        <begin position="42"/>
        <end position="133"/>
    </location>
</feature>
<name>X1JE17_9ZZZZ</name>
<comment type="caution">
    <text evidence="3">The sequence shown here is derived from an EMBL/GenBank/DDBJ whole genome shotgun (WGS) entry which is preliminary data.</text>
</comment>
<sequence length="133" mass="15093">MSINIEKLAKDMKKIIGEEHVFADKNTRMVYGQDPMAHDIEEHNIPYVVVRPSGAEEVSQILKYANEQLIPVHTHGSGTSFAGLARPKVNCILLDMGRMNKMEVFPERGYFEVGPSAHLVQKFEKQRSWNSLP</sequence>
<dbReference type="EMBL" id="BARU01045329">
    <property type="protein sequence ID" value="GAH92242.1"/>
    <property type="molecule type" value="Genomic_DNA"/>
</dbReference>
<feature type="non-terminal residue" evidence="3">
    <location>
        <position position="133"/>
    </location>
</feature>
<dbReference type="Gene3D" id="3.30.465.10">
    <property type="match status" value="1"/>
</dbReference>
<dbReference type="Pfam" id="PF01565">
    <property type="entry name" value="FAD_binding_4"/>
    <property type="match status" value="1"/>
</dbReference>
<dbReference type="GO" id="GO:0071949">
    <property type="term" value="F:FAD binding"/>
    <property type="evidence" value="ECO:0007669"/>
    <property type="project" value="InterPro"/>
</dbReference>
<gene>
    <name evidence="3" type="ORF">S03H2_68821</name>
</gene>
<proteinExistence type="inferred from homology"/>
<dbReference type="AlphaFoldDB" id="X1JE17"/>
<dbReference type="InterPro" id="IPR016169">
    <property type="entry name" value="FAD-bd_PCMH_sub2"/>
</dbReference>
<comment type="similarity">
    <text evidence="1">Belongs to the FAD-binding oxidoreductase/transferase type 4 family.</text>
</comment>
<dbReference type="PROSITE" id="PS51387">
    <property type="entry name" value="FAD_PCMH"/>
    <property type="match status" value="1"/>
</dbReference>
<dbReference type="InterPro" id="IPR006094">
    <property type="entry name" value="Oxid_FAD_bind_N"/>
</dbReference>
<dbReference type="SUPFAM" id="SSF56176">
    <property type="entry name" value="FAD-binding/transporter-associated domain-like"/>
    <property type="match status" value="1"/>
</dbReference>
<dbReference type="GO" id="GO:0004458">
    <property type="term" value="F:D-lactate dehydrogenase (cytochrome) activity"/>
    <property type="evidence" value="ECO:0007669"/>
    <property type="project" value="TreeGrafter"/>
</dbReference>
<evidence type="ECO:0000313" key="3">
    <source>
        <dbReference type="EMBL" id="GAH92242.1"/>
    </source>
</evidence>
<evidence type="ECO:0000256" key="1">
    <source>
        <dbReference type="ARBA" id="ARBA00008000"/>
    </source>
</evidence>
<reference evidence="3" key="1">
    <citation type="journal article" date="2014" name="Front. Microbiol.">
        <title>High frequency of phylogenetically diverse reductive dehalogenase-homologous genes in deep subseafloor sedimentary metagenomes.</title>
        <authorList>
            <person name="Kawai M."/>
            <person name="Futagami T."/>
            <person name="Toyoda A."/>
            <person name="Takaki Y."/>
            <person name="Nishi S."/>
            <person name="Hori S."/>
            <person name="Arai W."/>
            <person name="Tsubouchi T."/>
            <person name="Morono Y."/>
            <person name="Uchiyama I."/>
            <person name="Ito T."/>
            <person name="Fujiyama A."/>
            <person name="Inagaki F."/>
            <person name="Takami H."/>
        </authorList>
    </citation>
    <scope>NUCLEOTIDE SEQUENCE</scope>
    <source>
        <strain evidence="3">Expedition CK06-06</strain>
    </source>
</reference>